<keyword evidence="2" id="KW-1185">Reference proteome</keyword>
<sequence>VYTDEAMAAKGGDWGIVAVYLRTPPPPDQMQPQGGAYTSVTLGADGNTAKVIHAITDVLVAPEDPDAVLAAMADPAVK</sequence>
<reference evidence="1" key="1">
    <citation type="submission" date="2023-07" db="EMBL/GenBank/DDBJ databases">
        <title>Genome content predicts the carbon catabolic preferences of heterotrophic bacteria.</title>
        <authorList>
            <person name="Gralka M."/>
        </authorList>
    </citation>
    <scope>NUCLEOTIDE SEQUENCE</scope>
    <source>
        <strain evidence="1">E2R20</strain>
    </source>
</reference>
<dbReference type="AlphaFoldDB" id="A0AAW7YZM8"/>
<comment type="caution">
    <text evidence="1">The sequence shown here is derived from an EMBL/GenBank/DDBJ whole genome shotgun (WGS) entry which is preliminary data.</text>
</comment>
<dbReference type="Proteomes" id="UP001170310">
    <property type="component" value="Unassembled WGS sequence"/>
</dbReference>
<gene>
    <name evidence="1" type="ORF">Q4528_16260</name>
</gene>
<feature type="non-terminal residue" evidence="1">
    <location>
        <position position="78"/>
    </location>
</feature>
<feature type="non-terminal residue" evidence="1">
    <location>
        <position position="1"/>
    </location>
</feature>
<evidence type="ECO:0000313" key="1">
    <source>
        <dbReference type="EMBL" id="MDO6575663.1"/>
    </source>
</evidence>
<dbReference type="EMBL" id="JAUOQO010001032">
    <property type="protein sequence ID" value="MDO6575663.1"/>
    <property type="molecule type" value="Genomic_DNA"/>
</dbReference>
<evidence type="ECO:0008006" key="3">
    <source>
        <dbReference type="Google" id="ProtNLM"/>
    </source>
</evidence>
<dbReference type="InterPro" id="IPR036291">
    <property type="entry name" value="NAD(P)-bd_dom_sf"/>
</dbReference>
<evidence type="ECO:0000313" key="2">
    <source>
        <dbReference type="Proteomes" id="UP001170310"/>
    </source>
</evidence>
<proteinExistence type="predicted"/>
<protein>
    <recommendedName>
        <fullName evidence="3">ABC transporter substrate-binding protein</fullName>
    </recommendedName>
</protein>
<organism evidence="1 2">
    <name type="scientific">Staphylococcus pasteuri_A</name>
    <dbReference type="NCBI Taxonomy" id="3062664"/>
    <lineage>
        <taxon>Bacteria</taxon>
        <taxon>Bacillati</taxon>
        <taxon>Bacillota</taxon>
        <taxon>Bacilli</taxon>
        <taxon>Bacillales</taxon>
        <taxon>Staphylococcaceae</taxon>
        <taxon>Staphylococcus</taxon>
    </lineage>
</organism>
<dbReference type="SUPFAM" id="SSF51735">
    <property type="entry name" value="NAD(P)-binding Rossmann-fold domains"/>
    <property type="match status" value="1"/>
</dbReference>
<dbReference type="Gene3D" id="3.40.50.720">
    <property type="entry name" value="NAD(P)-binding Rossmann-like Domain"/>
    <property type="match status" value="1"/>
</dbReference>
<name>A0AAW7YZM8_9STAP</name>
<accession>A0AAW7YZM8</accession>